<sequence>MIRFQYYENDQIFNFLQQQGLNSFNVENQNMNIFEEKNIYTTKLNFENHKDICPICFKFTDLINGKSVKPLIQLYNQLQFLKTNYSFAKSNEAELEDIKSDELRLQKAVKYRQKIIENNYNNLFIESKSNVDVQKSSKKRNQKPQSLLHLFQSISIEIKNDIEETEVQTRKPVEGTLSDNNTDKALLLDEEKQELIYTKTSDKDAQGGKQDMLSHFEFNVPILNTFDNKNISDDKTSCSNKSNQSITATIQNTKSSLLNHNTTSSKKKSYPVEVTEDDENKEIFYSKCFPMYRKRSQFNVHSKFFTTKAKLFINTDISSDCTKFVLLSEHKWEVFEIFENFDQKKNQQPFKMMCCGKINGDYGKSFNDMIKAENIETIIPDESYRIMTTDSQKKKNKYVDNNKVNDWDHLFCKLMNNILIIAGTKGILRIIDLEQNGKILKTLKYSFPIRCLDVNSLKNQIACGITGKERTTGSEQALIVFQKVEIPDKNEFIKNTKFPPPVTITLPYRDPINTLQFSDDGMYLSCSTCFENRFLLISLKKIDEPRLIMKSIRNIDNSLESEGITSTHLFPGNAGLMCVTSVAYNSPPIILDTKIKTIRTNNIRENSKSLNKLNPNSISTTPQNGNKTLTKESKTAVLQPSMLLRLDELGSKIYKCEISPRNDSIVFLDKHGTIYLMASSTNSFDENNEKRRVLILENISNAYKLREAASMKFNKNGHKLYLLDRKGIFYIEDFAAGLPQDNFVTKCKQI</sequence>
<reference evidence="3" key="1">
    <citation type="journal article" date="2016" name="Proc. Natl. Acad. Sci. U.S.A.">
        <title>Comparative genomics of biotechnologically important yeasts.</title>
        <authorList>
            <person name="Riley R."/>
            <person name="Haridas S."/>
            <person name="Wolfe K.H."/>
            <person name="Lopes M.R."/>
            <person name="Hittinger C.T."/>
            <person name="Goeker M."/>
            <person name="Salamov A.A."/>
            <person name="Wisecaver J.H."/>
            <person name="Long T.M."/>
            <person name="Calvey C.H."/>
            <person name="Aerts A.L."/>
            <person name="Barry K.W."/>
            <person name="Choi C."/>
            <person name="Clum A."/>
            <person name="Coughlan A.Y."/>
            <person name="Deshpande S."/>
            <person name="Douglass A.P."/>
            <person name="Hanson S.J."/>
            <person name="Klenk H.-P."/>
            <person name="LaButti K.M."/>
            <person name="Lapidus A."/>
            <person name="Lindquist E.A."/>
            <person name="Lipzen A.M."/>
            <person name="Meier-Kolthoff J.P."/>
            <person name="Ohm R.A."/>
            <person name="Otillar R.P."/>
            <person name="Pangilinan J.L."/>
            <person name="Peng Y."/>
            <person name="Rokas A."/>
            <person name="Rosa C.A."/>
            <person name="Scheuner C."/>
            <person name="Sibirny A.A."/>
            <person name="Slot J.C."/>
            <person name="Stielow J.B."/>
            <person name="Sun H."/>
            <person name="Kurtzman C.P."/>
            <person name="Blackwell M."/>
            <person name="Grigoriev I.V."/>
            <person name="Jeffries T.W."/>
        </authorList>
    </citation>
    <scope>NUCLEOTIDE SEQUENCE [LARGE SCALE GENOMIC DNA]</scope>
    <source>
        <strain evidence="3">NRRL Y-1626</strain>
    </source>
</reference>
<evidence type="ECO:0000313" key="2">
    <source>
        <dbReference type="EMBL" id="OBA26090.1"/>
    </source>
</evidence>
<dbReference type="EMBL" id="LXPE01000024">
    <property type="protein sequence ID" value="OBA26090.1"/>
    <property type="molecule type" value="Genomic_DNA"/>
</dbReference>
<dbReference type="Proteomes" id="UP000092321">
    <property type="component" value="Unassembled WGS sequence"/>
</dbReference>
<dbReference type="Gene3D" id="2.130.10.10">
    <property type="entry name" value="YVTN repeat-like/Quinoprotein amine dehydrogenase"/>
    <property type="match status" value="1"/>
</dbReference>
<evidence type="ECO:0000256" key="1">
    <source>
        <dbReference type="SAM" id="MobiDB-lite"/>
    </source>
</evidence>
<dbReference type="InterPro" id="IPR015943">
    <property type="entry name" value="WD40/YVTN_repeat-like_dom_sf"/>
</dbReference>
<protein>
    <submittedName>
        <fullName evidence="2">Uncharacterized protein</fullName>
    </submittedName>
</protein>
<feature type="non-terminal residue" evidence="2">
    <location>
        <position position="750"/>
    </location>
</feature>
<dbReference type="AlphaFoldDB" id="A0A1B7TBI6"/>
<gene>
    <name evidence="2" type="ORF">HANVADRAFT_53406</name>
</gene>
<feature type="compositionally biased region" description="Low complexity" evidence="1">
    <location>
        <begin position="608"/>
        <end position="619"/>
    </location>
</feature>
<accession>A0A1B7TBI6</accession>
<dbReference type="SUPFAM" id="SSF50978">
    <property type="entry name" value="WD40 repeat-like"/>
    <property type="match status" value="1"/>
</dbReference>
<name>A0A1B7TBI6_9ASCO</name>
<organism evidence="2 3">
    <name type="scientific">Hanseniaspora valbyensis NRRL Y-1626</name>
    <dbReference type="NCBI Taxonomy" id="766949"/>
    <lineage>
        <taxon>Eukaryota</taxon>
        <taxon>Fungi</taxon>
        <taxon>Dikarya</taxon>
        <taxon>Ascomycota</taxon>
        <taxon>Saccharomycotina</taxon>
        <taxon>Saccharomycetes</taxon>
        <taxon>Saccharomycodales</taxon>
        <taxon>Saccharomycodaceae</taxon>
        <taxon>Hanseniaspora</taxon>
    </lineage>
</organism>
<keyword evidence="3" id="KW-1185">Reference proteome</keyword>
<proteinExistence type="predicted"/>
<dbReference type="OrthoDB" id="5324744at2759"/>
<comment type="caution">
    <text evidence="2">The sequence shown here is derived from an EMBL/GenBank/DDBJ whole genome shotgun (WGS) entry which is preliminary data.</text>
</comment>
<evidence type="ECO:0000313" key="3">
    <source>
        <dbReference type="Proteomes" id="UP000092321"/>
    </source>
</evidence>
<dbReference type="InterPro" id="IPR036322">
    <property type="entry name" value="WD40_repeat_dom_sf"/>
</dbReference>
<feature type="region of interest" description="Disordered" evidence="1">
    <location>
        <begin position="606"/>
        <end position="632"/>
    </location>
</feature>